<dbReference type="EMBL" id="CM004389">
    <property type="protein sequence ID" value="KAG8656814.1"/>
    <property type="molecule type" value="Genomic_DNA"/>
</dbReference>
<proteinExistence type="predicted"/>
<evidence type="ECO:0000313" key="1">
    <source>
        <dbReference type="EMBL" id="KAG8656814.1"/>
    </source>
</evidence>
<evidence type="ECO:0000313" key="2">
    <source>
        <dbReference type="Proteomes" id="UP000091857"/>
    </source>
</evidence>
<protein>
    <submittedName>
        <fullName evidence="1">Uncharacterized protein</fullName>
    </submittedName>
</protein>
<name>A0ACB7HXZ4_MANES</name>
<sequence>MVTSFIFFDFHKCNLADELEKQSKKKGFKQAKLAFHDEVQYNSNANSVPDLSLSQLSLCVLFVFISTFFNSFCEDHVMMHSHDPQNLEGGLSSHLEEILFAHTLSQTKVNLKITGCQQFASILMKYLRNTKSTMMLGIVNEHITFQVSPGQASSISDDAEVVTIIGSCQDAANQIKNKDFERYSYLQIGSERMAKFFGGTPREGRGLLSASEKTEGEAKEGDLDETKKRSVESGKQGASVKKFKKDKAASATANPTEVEQSILEDLRNCVQLSSANLLASTHLSAHTMDVLPQILDMAKIGQQSGNSVLQSENDTAAMTLNWMIYISVLCVHWHANCTTLPLAPVTKRFDCGRYRAGNVSGFSLSIRTMVSLAMSPDGRHMPSADEDGTIMMWDLSSGRCVSPLMGQNSRVWTLAFSCEEGSVLASGSADCTVKIWNVTTSTKVTSVKESANGLK</sequence>
<dbReference type="Proteomes" id="UP000091857">
    <property type="component" value="Chromosome 3"/>
</dbReference>
<organism evidence="1 2">
    <name type="scientific">Manihot esculenta</name>
    <name type="common">Cassava</name>
    <name type="synonym">Jatropha manihot</name>
    <dbReference type="NCBI Taxonomy" id="3983"/>
    <lineage>
        <taxon>Eukaryota</taxon>
        <taxon>Viridiplantae</taxon>
        <taxon>Streptophyta</taxon>
        <taxon>Embryophyta</taxon>
        <taxon>Tracheophyta</taxon>
        <taxon>Spermatophyta</taxon>
        <taxon>Magnoliopsida</taxon>
        <taxon>eudicotyledons</taxon>
        <taxon>Gunneridae</taxon>
        <taxon>Pentapetalae</taxon>
        <taxon>rosids</taxon>
        <taxon>fabids</taxon>
        <taxon>Malpighiales</taxon>
        <taxon>Euphorbiaceae</taxon>
        <taxon>Crotonoideae</taxon>
        <taxon>Manihoteae</taxon>
        <taxon>Manihot</taxon>
    </lineage>
</organism>
<comment type="caution">
    <text evidence="1">The sequence shown here is derived from an EMBL/GenBank/DDBJ whole genome shotgun (WGS) entry which is preliminary data.</text>
</comment>
<reference evidence="2" key="1">
    <citation type="journal article" date="2016" name="Nat. Biotechnol.">
        <title>Sequencing wild and cultivated cassava and related species reveals extensive interspecific hybridization and genetic diversity.</title>
        <authorList>
            <person name="Bredeson J.V."/>
            <person name="Lyons J.B."/>
            <person name="Prochnik S.E."/>
            <person name="Wu G.A."/>
            <person name="Ha C.M."/>
            <person name="Edsinger-Gonzales E."/>
            <person name="Grimwood J."/>
            <person name="Schmutz J."/>
            <person name="Rabbi I.Y."/>
            <person name="Egesi C."/>
            <person name="Nauluvula P."/>
            <person name="Lebot V."/>
            <person name="Ndunguru J."/>
            <person name="Mkamilo G."/>
            <person name="Bart R.S."/>
            <person name="Setter T.L."/>
            <person name="Gleadow R.M."/>
            <person name="Kulakow P."/>
            <person name="Ferguson M.E."/>
            <person name="Rounsley S."/>
            <person name="Rokhsar D.S."/>
        </authorList>
    </citation>
    <scope>NUCLEOTIDE SEQUENCE [LARGE SCALE GENOMIC DNA]</scope>
    <source>
        <strain evidence="2">cv. AM560-2</strain>
    </source>
</reference>
<accession>A0ACB7HXZ4</accession>
<keyword evidence="2" id="KW-1185">Reference proteome</keyword>
<gene>
    <name evidence="1" type="ORF">MANES_03G009801v8</name>
</gene>